<keyword evidence="13" id="KW-1185">Reference proteome</keyword>
<comment type="caution">
    <text evidence="12">The sequence shown here is derived from an EMBL/GenBank/DDBJ whole genome shotgun (WGS) entry which is preliminary data.</text>
</comment>
<evidence type="ECO:0000256" key="1">
    <source>
        <dbReference type="ARBA" id="ARBA00004533"/>
    </source>
</evidence>
<keyword evidence="6 10" id="KW-0812">Transmembrane</keyword>
<keyword evidence="4" id="KW-1003">Cell membrane</keyword>
<accession>A0ABU1UU54</accession>
<dbReference type="SUPFAM" id="SSF158544">
    <property type="entry name" value="GspK insert domain-like"/>
    <property type="match status" value="1"/>
</dbReference>
<evidence type="ECO:0000256" key="9">
    <source>
        <dbReference type="ARBA" id="ARBA00023136"/>
    </source>
</evidence>
<name>A0ABU1UU54_9GAMM</name>
<feature type="domain" description="T2SS protein K first SAM-like" evidence="11">
    <location>
        <begin position="131"/>
        <end position="207"/>
    </location>
</feature>
<dbReference type="InterPro" id="IPR005628">
    <property type="entry name" value="GspK"/>
</dbReference>
<dbReference type="PANTHER" id="PTHR38831">
    <property type="entry name" value="TYPE II SECRETION SYSTEM PROTEIN K"/>
    <property type="match status" value="1"/>
</dbReference>
<gene>
    <name evidence="12" type="ORF">J2X05_000707</name>
</gene>
<evidence type="ECO:0000313" key="13">
    <source>
        <dbReference type="Proteomes" id="UP001253595"/>
    </source>
</evidence>
<dbReference type="EMBL" id="JAVDVX010000001">
    <property type="protein sequence ID" value="MDR7088704.1"/>
    <property type="molecule type" value="Genomic_DNA"/>
</dbReference>
<keyword evidence="5" id="KW-0997">Cell inner membrane</keyword>
<evidence type="ECO:0000256" key="10">
    <source>
        <dbReference type="SAM" id="Phobius"/>
    </source>
</evidence>
<dbReference type="Gene3D" id="1.10.40.60">
    <property type="entry name" value="EpsJ-like"/>
    <property type="match status" value="1"/>
</dbReference>
<evidence type="ECO:0000256" key="3">
    <source>
        <dbReference type="ARBA" id="ARBA00022448"/>
    </source>
</evidence>
<comment type="subcellular location">
    <subcellularLocation>
        <location evidence="1">Cell inner membrane</location>
    </subcellularLocation>
</comment>
<organism evidence="12 13">
    <name type="scientific">Cellvibrio fibrivorans</name>
    <dbReference type="NCBI Taxonomy" id="126350"/>
    <lineage>
        <taxon>Bacteria</taxon>
        <taxon>Pseudomonadati</taxon>
        <taxon>Pseudomonadota</taxon>
        <taxon>Gammaproteobacteria</taxon>
        <taxon>Cellvibrionales</taxon>
        <taxon>Cellvibrionaceae</taxon>
        <taxon>Cellvibrio</taxon>
    </lineage>
</organism>
<evidence type="ECO:0000259" key="11">
    <source>
        <dbReference type="Pfam" id="PF21687"/>
    </source>
</evidence>
<keyword evidence="7" id="KW-0653">Protein transport</keyword>
<evidence type="ECO:0000313" key="12">
    <source>
        <dbReference type="EMBL" id="MDR7088704.1"/>
    </source>
</evidence>
<reference evidence="12 13" key="1">
    <citation type="submission" date="2023-07" db="EMBL/GenBank/DDBJ databases">
        <title>Sorghum-associated microbial communities from plants grown in Nebraska, USA.</title>
        <authorList>
            <person name="Schachtman D."/>
        </authorList>
    </citation>
    <scope>NUCLEOTIDE SEQUENCE [LARGE SCALE GENOMIC DNA]</scope>
    <source>
        <strain evidence="12 13">BE190</strain>
    </source>
</reference>
<evidence type="ECO:0000256" key="5">
    <source>
        <dbReference type="ARBA" id="ARBA00022519"/>
    </source>
</evidence>
<evidence type="ECO:0000256" key="7">
    <source>
        <dbReference type="ARBA" id="ARBA00022927"/>
    </source>
</evidence>
<proteinExistence type="inferred from homology"/>
<protein>
    <recommendedName>
        <fullName evidence="11">T2SS protein K first SAM-like domain-containing protein</fullName>
    </recommendedName>
</protein>
<dbReference type="InterPro" id="IPR049031">
    <property type="entry name" value="T2SSK_SAM-like_1st"/>
</dbReference>
<evidence type="ECO:0000256" key="4">
    <source>
        <dbReference type="ARBA" id="ARBA00022475"/>
    </source>
</evidence>
<evidence type="ECO:0000256" key="6">
    <source>
        <dbReference type="ARBA" id="ARBA00022692"/>
    </source>
</evidence>
<evidence type="ECO:0000256" key="2">
    <source>
        <dbReference type="ARBA" id="ARBA00007246"/>
    </source>
</evidence>
<keyword evidence="8 10" id="KW-1133">Transmembrane helix</keyword>
<dbReference type="Pfam" id="PF21687">
    <property type="entry name" value="T2SSK_1st"/>
    <property type="match status" value="1"/>
</dbReference>
<keyword evidence="9 10" id="KW-0472">Membrane</keyword>
<dbReference type="PANTHER" id="PTHR38831:SF2">
    <property type="entry name" value="TYPE II SECRETION SYSTEM PROTEIN K"/>
    <property type="match status" value="1"/>
</dbReference>
<comment type="similarity">
    <text evidence="2">Belongs to the GSP K family.</text>
</comment>
<dbReference type="InterPro" id="IPR038072">
    <property type="entry name" value="GspK_central_sf"/>
</dbReference>
<keyword evidence="3" id="KW-0813">Transport</keyword>
<sequence>MVVKSVPDPSQQGFILAAVLWALVCMLVAVGFFHAVVERKLAIGLEARAQISNRLDLHSTEQTMLYLLATSRFTLAGMSFSPLTQEQLRSDETAFLLPVGDELRLDGVQYKGLGGTYFSLQDNAGLLSLNSLDEAHLERFLKHQGATNTERARLMAAKADYIDVDDQERLSGAESSQYRARQMQIPPNDFLRTPAELVRIMGWREQMTNFSLSRYDDVFNARRFSLTNINAMPEYLMVKYLGLTESAASLLYSERQSNPVRTLSDFMLRTNYQTRIDEDTFGYFPSQEISLRFWSEGGGQARLISLQLTPNGLLGPWLVDYEYSVEPPEINNEPLAIRQSNLFNPTLDDVIREH</sequence>
<dbReference type="RefSeq" id="WP_310068670.1">
    <property type="nucleotide sequence ID" value="NZ_JAVDVX010000001.1"/>
</dbReference>
<feature type="transmembrane region" description="Helical" evidence="10">
    <location>
        <begin position="14"/>
        <end position="37"/>
    </location>
</feature>
<dbReference type="Proteomes" id="UP001253595">
    <property type="component" value="Unassembled WGS sequence"/>
</dbReference>
<evidence type="ECO:0000256" key="8">
    <source>
        <dbReference type="ARBA" id="ARBA00022989"/>
    </source>
</evidence>